<gene>
    <name evidence="2" type="ORF">AVDCRST_MAG38-2023</name>
</gene>
<proteinExistence type="predicted"/>
<name>A0A6J4RSI2_9ACTN</name>
<dbReference type="EMBL" id="CADCVJ010000172">
    <property type="protein sequence ID" value="CAA9481029.1"/>
    <property type="molecule type" value="Genomic_DNA"/>
</dbReference>
<feature type="region of interest" description="Disordered" evidence="1">
    <location>
        <begin position="1"/>
        <end position="20"/>
    </location>
</feature>
<evidence type="ECO:0000313" key="2">
    <source>
        <dbReference type="EMBL" id="CAA9481029.1"/>
    </source>
</evidence>
<dbReference type="AlphaFoldDB" id="A0A6J4RSI2"/>
<reference evidence="2" key="1">
    <citation type="submission" date="2020-02" db="EMBL/GenBank/DDBJ databases">
        <authorList>
            <person name="Meier V. D."/>
        </authorList>
    </citation>
    <scope>NUCLEOTIDE SEQUENCE</scope>
    <source>
        <strain evidence="2">AVDCRST_MAG38</strain>
    </source>
</reference>
<feature type="non-terminal residue" evidence="2">
    <location>
        <position position="40"/>
    </location>
</feature>
<evidence type="ECO:0000256" key="1">
    <source>
        <dbReference type="SAM" id="MobiDB-lite"/>
    </source>
</evidence>
<accession>A0A6J4RSI2</accession>
<organism evidence="2">
    <name type="scientific">uncultured Solirubrobacteraceae bacterium</name>
    <dbReference type="NCBI Taxonomy" id="1162706"/>
    <lineage>
        <taxon>Bacteria</taxon>
        <taxon>Bacillati</taxon>
        <taxon>Actinomycetota</taxon>
        <taxon>Thermoleophilia</taxon>
        <taxon>Solirubrobacterales</taxon>
        <taxon>Solirubrobacteraceae</taxon>
        <taxon>environmental samples</taxon>
    </lineage>
</organism>
<protein>
    <submittedName>
        <fullName evidence="2">Uncharacterized protein</fullName>
    </submittedName>
</protein>
<sequence>MLAATAGAADNTGMSLRRSPGPRAAAALAALLAVAAAPTA</sequence>